<evidence type="ECO:0000259" key="16">
    <source>
        <dbReference type="Pfam" id="PF07715"/>
    </source>
</evidence>
<keyword evidence="10 11" id="KW-0998">Cell outer membrane</keyword>
<dbReference type="Gene3D" id="2.40.170.20">
    <property type="entry name" value="TonB-dependent receptor, beta-barrel domain"/>
    <property type="match status" value="1"/>
</dbReference>
<dbReference type="PANTHER" id="PTHR32552:SF81">
    <property type="entry name" value="TONB-DEPENDENT OUTER MEMBRANE RECEPTOR"/>
    <property type="match status" value="1"/>
</dbReference>
<evidence type="ECO:0000256" key="6">
    <source>
        <dbReference type="ARBA" id="ARBA00023004"/>
    </source>
</evidence>
<dbReference type="Pfam" id="PF07715">
    <property type="entry name" value="Plug"/>
    <property type="match status" value="1"/>
</dbReference>
<dbReference type="AlphaFoldDB" id="A0A7Y9K1T9"/>
<keyword evidence="4" id="KW-0410">Iron transport</keyword>
<keyword evidence="3 11" id="KW-1134">Transmembrane beta strand</keyword>
<dbReference type="Proteomes" id="UP000517753">
    <property type="component" value="Unassembled WGS sequence"/>
</dbReference>
<feature type="region of interest" description="Disordered" evidence="13">
    <location>
        <begin position="689"/>
        <end position="718"/>
    </location>
</feature>
<gene>
    <name evidence="17" type="ORF">HD841_002056</name>
</gene>
<evidence type="ECO:0000256" key="13">
    <source>
        <dbReference type="SAM" id="MobiDB-lite"/>
    </source>
</evidence>
<feature type="compositionally biased region" description="Low complexity" evidence="13">
    <location>
        <begin position="690"/>
        <end position="718"/>
    </location>
</feature>
<evidence type="ECO:0000259" key="15">
    <source>
        <dbReference type="Pfam" id="PF00593"/>
    </source>
</evidence>
<dbReference type="PANTHER" id="PTHR32552">
    <property type="entry name" value="FERRICHROME IRON RECEPTOR-RELATED"/>
    <property type="match status" value="1"/>
</dbReference>
<dbReference type="CDD" id="cd01347">
    <property type="entry name" value="ligand_gated_channel"/>
    <property type="match status" value="1"/>
</dbReference>
<feature type="chain" id="PRO_5030930608" evidence="14">
    <location>
        <begin position="19"/>
        <end position="839"/>
    </location>
</feature>
<comment type="similarity">
    <text evidence="11 12">Belongs to the TonB-dependent receptor family.</text>
</comment>
<evidence type="ECO:0000256" key="5">
    <source>
        <dbReference type="ARBA" id="ARBA00022692"/>
    </source>
</evidence>
<keyword evidence="2 11" id="KW-0813">Transport</keyword>
<feature type="domain" description="TonB-dependent receptor plug" evidence="16">
    <location>
        <begin position="68"/>
        <end position="177"/>
    </location>
</feature>
<dbReference type="InterPro" id="IPR012910">
    <property type="entry name" value="Plug_dom"/>
</dbReference>
<organism evidence="17 18">
    <name type="scientific">Sphingomonas melonis</name>
    <dbReference type="NCBI Taxonomy" id="152682"/>
    <lineage>
        <taxon>Bacteria</taxon>
        <taxon>Pseudomonadati</taxon>
        <taxon>Pseudomonadota</taxon>
        <taxon>Alphaproteobacteria</taxon>
        <taxon>Sphingomonadales</taxon>
        <taxon>Sphingomonadaceae</taxon>
        <taxon>Sphingomonas</taxon>
    </lineage>
</organism>
<feature type="region of interest" description="Disordered" evidence="13">
    <location>
        <begin position="21"/>
        <end position="49"/>
    </location>
</feature>
<comment type="subcellular location">
    <subcellularLocation>
        <location evidence="1 11">Cell outer membrane</location>
        <topology evidence="1 11">Multi-pass membrane protein</topology>
    </subcellularLocation>
</comment>
<feature type="signal peptide" evidence="14">
    <location>
        <begin position="1"/>
        <end position="18"/>
    </location>
</feature>
<protein>
    <submittedName>
        <fullName evidence="17">Iron complex outermembrane receptor protein</fullName>
    </submittedName>
</protein>
<name>A0A7Y9K1T9_9SPHN</name>
<keyword evidence="14" id="KW-0732">Signal</keyword>
<keyword evidence="9 11" id="KW-0472">Membrane</keyword>
<keyword evidence="7" id="KW-0406">Ion transport</keyword>
<evidence type="ECO:0000256" key="7">
    <source>
        <dbReference type="ARBA" id="ARBA00023065"/>
    </source>
</evidence>
<evidence type="ECO:0000256" key="2">
    <source>
        <dbReference type="ARBA" id="ARBA00022448"/>
    </source>
</evidence>
<dbReference type="EMBL" id="JACCBY010000002">
    <property type="protein sequence ID" value="NYD90276.1"/>
    <property type="molecule type" value="Genomic_DNA"/>
</dbReference>
<evidence type="ECO:0000256" key="14">
    <source>
        <dbReference type="SAM" id="SignalP"/>
    </source>
</evidence>
<dbReference type="GO" id="GO:0006826">
    <property type="term" value="P:iron ion transport"/>
    <property type="evidence" value="ECO:0007669"/>
    <property type="project" value="UniProtKB-KW"/>
</dbReference>
<evidence type="ECO:0000313" key="18">
    <source>
        <dbReference type="Proteomes" id="UP000517753"/>
    </source>
</evidence>
<evidence type="ECO:0000256" key="4">
    <source>
        <dbReference type="ARBA" id="ARBA00022496"/>
    </source>
</evidence>
<dbReference type="GO" id="GO:0009279">
    <property type="term" value="C:cell outer membrane"/>
    <property type="evidence" value="ECO:0007669"/>
    <property type="project" value="UniProtKB-SubCell"/>
</dbReference>
<sequence>MSLTLALLLAGQAAAATAATAEPQQEGAPPVAAAAGPDAQPGATATATATAPASGEILVTARRRAESVQRVPIAMSVVGGADIDKTGAFNVNRLQQQQPSLQFFSSNPRNSAINIRGLGAPFGLTNDGIEQGVGFYVDGVYIGRIGASTFDFVDVDRVEVLRGPQGTLYGKNTTAGALNVTTRPPSFTPEGRAEVSIGNYDFVQAKASVSGPLSDTVALRLSSSATTRKGTIYDVTSRQDLHRQRNLGVRGQLLWNATDALHFTLSGDFNVQNPECCVQYYARVGTTQRPIARQYDALAAALNYAPPNRDPFDRRTDLDAAINSRQEVGGASLVVDWDVGPATLTSVSAWRYWDWQPQNDRDFTGLPITTVSQNPSQQKQVSQEFRFASNGTNRLDYTVGAFLFHQTIDTQGSQVQGPAASRFLLSGTDANNPNVLNGLTSTNTISFDNTSFAVFGKLNWALTDALHIQPGLRVNYDRKSGFYESVVSIANSQYNFTATADNVGALLAAQPTTAARTTFQNQINTLAPQRYSPKFSAWNTSGDITVSYDFAPEIHGYATYARSFKSGGINLSGLPLNASNTGVDLSTQTVKPEKVNNYEIGLKTQFLDRRLTLNLAGFWTDVSDYQATVNNNAINVIRGYLANAGKVRSRGVEFDTSFRPSKRLNLYVSGAFTDAKYVDFKNAPCPPELSGGSAATTANPASPAGQAGSASQPSYSPAQCDISGQRLPGISKWSFSYGGEYNVPVDGSGGEVYVGYDGNYRSRFSSNPSPSAYTWIEGYSLSNVRAGYRKNDFNVFGWVRNAFDQKYFELLSTQSGNTGLIVGQPGDPRTYGLTVSKRF</sequence>
<keyword evidence="18" id="KW-1185">Reference proteome</keyword>
<evidence type="ECO:0000256" key="12">
    <source>
        <dbReference type="RuleBase" id="RU003357"/>
    </source>
</evidence>
<keyword evidence="5 11" id="KW-0812">Transmembrane</keyword>
<evidence type="ECO:0000256" key="10">
    <source>
        <dbReference type="ARBA" id="ARBA00023237"/>
    </source>
</evidence>
<evidence type="ECO:0000256" key="1">
    <source>
        <dbReference type="ARBA" id="ARBA00004571"/>
    </source>
</evidence>
<keyword evidence="17" id="KW-0675">Receptor</keyword>
<dbReference type="SUPFAM" id="SSF56935">
    <property type="entry name" value="Porins"/>
    <property type="match status" value="1"/>
</dbReference>
<dbReference type="Pfam" id="PF00593">
    <property type="entry name" value="TonB_dep_Rec_b-barrel"/>
    <property type="match status" value="1"/>
</dbReference>
<comment type="caution">
    <text evidence="17">The sequence shown here is derived from an EMBL/GenBank/DDBJ whole genome shotgun (WGS) entry which is preliminary data.</text>
</comment>
<accession>A0A7Y9K1T9</accession>
<evidence type="ECO:0000256" key="3">
    <source>
        <dbReference type="ARBA" id="ARBA00022452"/>
    </source>
</evidence>
<dbReference type="InterPro" id="IPR039426">
    <property type="entry name" value="TonB-dep_rcpt-like"/>
</dbReference>
<dbReference type="PROSITE" id="PS52016">
    <property type="entry name" value="TONB_DEPENDENT_REC_3"/>
    <property type="match status" value="1"/>
</dbReference>
<evidence type="ECO:0000313" key="17">
    <source>
        <dbReference type="EMBL" id="NYD90276.1"/>
    </source>
</evidence>
<reference evidence="17 18" key="1">
    <citation type="submission" date="2020-08" db="EMBL/GenBank/DDBJ databases">
        <title>The Agave Microbiome: Exploring the role of microbial communities in plant adaptations to desert environments.</title>
        <authorList>
            <person name="Partida-Martinez L.P."/>
        </authorList>
    </citation>
    <scope>NUCLEOTIDE SEQUENCE [LARGE SCALE GENOMIC DNA]</scope>
    <source>
        <strain evidence="17 18">AS2.3</strain>
    </source>
</reference>
<keyword evidence="6" id="KW-0408">Iron</keyword>
<evidence type="ECO:0000256" key="8">
    <source>
        <dbReference type="ARBA" id="ARBA00023077"/>
    </source>
</evidence>
<evidence type="ECO:0000256" key="9">
    <source>
        <dbReference type="ARBA" id="ARBA00023136"/>
    </source>
</evidence>
<dbReference type="RefSeq" id="WP_179508705.1">
    <property type="nucleotide sequence ID" value="NZ_JACCBY010000002.1"/>
</dbReference>
<feature type="domain" description="TonB-dependent receptor-like beta-barrel" evidence="15">
    <location>
        <begin position="293"/>
        <end position="801"/>
    </location>
</feature>
<evidence type="ECO:0000256" key="11">
    <source>
        <dbReference type="PROSITE-ProRule" id="PRU01360"/>
    </source>
</evidence>
<keyword evidence="8 12" id="KW-0798">TonB box</keyword>
<proteinExistence type="inferred from homology"/>
<dbReference type="InterPro" id="IPR036942">
    <property type="entry name" value="Beta-barrel_TonB_sf"/>
</dbReference>
<dbReference type="InterPro" id="IPR000531">
    <property type="entry name" value="Beta-barrel_TonB"/>
</dbReference>